<proteinExistence type="predicted"/>
<dbReference type="EMBL" id="AE017199">
    <property type="protein sequence ID" value="AAR38883.1"/>
    <property type="molecule type" value="Genomic_DNA"/>
</dbReference>
<gene>
    <name evidence="1" type="ordered locus">NEQ027</name>
</gene>
<evidence type="ECO:0000313" key="1">
    <source>
        <dbReference type="EMBL" id="AAR38883.1"/>
    </source>
</evidence>
<protein>
    <submittedName>
        <fullName evidence="1">NEQ027</fullName>
    </submittedName>
</protein>
<dbReference type="KEGG" id="neq:NEQ027"/>
<dbReference type="STRING" id="228908.NEQ027"/>
<accession>Q74MG7</accession>
<sequence length="364" mass="43646">MENSAIAKLLKNILGKRSLRSLFPHRGRLPYTLPQPLESRIEKFFNFYKENREELKKAGIDDLPSFIYFSVYNLDKGVLDPYDPLAISRRLVFYYIWQHLPWDLREYYEKISVSPKYRNNKDPVELLYEEKNRKELDGIVGFDIYEKPELNRLYIAGTVFFSIKLTKLEDMYALLACLYNPQLCSELGKSVTPFPRKKHEPYDPEKIINKFKSKEKEIMDTLEKVKRVPFDTIDKETFLPHYAKASVIAFGDRKAKSIAYDLLKFQTFYEIWNKYRHRNILDIFLYYLAHRKDQNYLSARTLRRLVSIYKIMDFNRLEREISKQKQEYEGLDFVRIEGDDTYSIVITVLDRNKLIEYLRKKGFE</sequence>
<dbReference type="HOGENOM" id="CLU_759952_0_0_2"/>
<reference evidence="1 2" key="1">
    <citation type="journal article" date="2003" name="Proc. Natl. Acad. Sci. U.S.A.">
        <title>The genome of Nanoarchaeum equitans: insights into early archaeal evolution and derived parasitism.</title>
        <authorList>
            <person name="Waters E."/>
            <person name="Hohn M.J."/>
            <person name="Ahel I."/>
            <person name="Graham D.E."/>
            <person name="Adams M.D."/>
            <person name="Barnstead M."/>
            <person name="Beeson K.Y."/>
            <person name="Bibbs L."/>
            <person name="Bolanos R."/>
            <person name="Keller M."/>
            <person name="Kretz K."/>
            <person name="Lin X."/>
            <person name="Mathur E."/>
            <person name="Ni J."/>
            <person name="Podar M."/>
            <person name="Richardson T."/>
            <person name="Sutton G.G."/>
            <person name="Simon M."/>
            <person name="Soll D."/>
            <person name="Stetter K.O."/>
            <person name="Short J.M."/>
            <person name="Noordewier M."/>
        </authorList>
    </citation>
    <scope>NUCLEOTIDE SEQUENCE [LARGE SCALE GENOMIC DNA]</scope>
    <source>
        <strain evidence="1 2">Kin4-M</strain>
    </source>
</reference>
<name>Q74MG7_NANEQ</name>
<dbReference type="EnsemblBacteria" id="AAR38883">
    <property type="protein sequence ID" value="AAR38883"/>
    <property type="gene ID" value="NEQ027"/>
</dbReference>
<organism evidence="1 2">
    <name type="scientific">Nanoarchaeum equitans (strain Kin4-M)</name>
    <dbReference type="NCBI Taxonomy" id="228908"/>
    <lineage>
        <taxon>Archaea</taxon>
        <taxon>Nanobdellota</taxon>
        <taxon>Candidatus Nanoarchaeia</taxon>
        <taxon>Nanoarchaeales</taxon>
        <taxon>Nanoarchaeaceae</taxon>
        <taxon>Nanoarchaeum</taxon>
    </lineage>
</organism>
<dbReference type="Proteomes" id="UP000000578">
    <property type="component" value="Chromosome"/>
</dbReference>
<keyword evidence="2" id="KW-1185">Reference proteome</keyword>
<dbReference type="BioCyc" id="NEQU228908:GJB6-30-MONOMER"/>
<dbReference type="AlphaFoldDB" id="Q74MG7"/>
<evidence type="ECO:0000313" key="2">
    <source>
        <dbReference type="Proteomes" id="UP000000578"/>
    </source>
</evidence>